<comment type="similarity">
    <text evidence="1">Belongs to the D-isomer specific 2-hydroxyacid dehydrogenase family.</text>
</comment>
<dbReference type="PANTHER" id="PTHR43761">
    <property type="entry name" value="D-ISOMER SPECIFIC 2-HYDROXYACID DEHYDROGENASE FAMILY PROTEIN (AFU_ORTHOLOGUE AFUA_1G13630)"/>
    <property type="match status" value="1"/>
</dbReference>
<evidence type="ECO:0000256" key="2">
    <source>
        <dbReference type="ARBA" id="ARBA00023002"/>
    </source>
</evidence>
<accession>A0A371INU9</accession>
<keyword evidence="6" id="KW-1185">Reference proteome</keyword>
<dbReference type="GO" id="GO:0016616">
    <property type="term" value="F:oxidoreductase activity, acting on the CH-OH group of donors, NAD or NADP as acceptor"/>
    <property type="evidence" value="ECO:0007669"/>
    <property type="project" value="UniProtKB-ARBA"/>
</dbReference>
<comment type="caution">
    <text evidence="5">The sequence shown here is derived from an EMBL/GenBank/DDBJ whole genome shotgun (WGS) entry which is preliminary data.</text>
</comment>
<dbReference type="InterPro" id="IPR006140">
    <property type="entry name" value="D-isomer_DH_NAD-bd"/>
</dbReference>
<proteinExistence type="inferred from homology"/>
<dbReference type="SUPFAM" id="SSF51735">
    <property type="entry name" value="NAD(P)-binding Rossmann-fold domains"/>
    <property type="match status" value="1"/>
</dbReference>
<organism evidence="5 6">
    <name type="scientific">Criibacterium bergeronii</name>
    <dbReference type="NCBI Taxonomy" id="1871336"/>
    <lineage>
        <taxon>Bacteria</taxon>
        <taxon>Bacillati</taxon>
        <taxon>Bacillota</taxon>
        <taxon>Clostridia</taxon>
        <taxon>Peptostreptococcales</taxon>
        <taxon>Filifactoraceae</taxon>
        <taxon>Criibacterium</taxon>
    </lineage>
</organism>
<gene>
    <name evidence="5" type="ORF">BBG48_000150</name>
</gene>
<dbReference type="STRING" id="1871336.BBG48_00445"/>
<evidence type="ECO:0000313" key="6">
    <source>
        <dbReference type="Proteomes" id="UP000093352"/>
    </source>
</evidence>
<dbReference type="Proteomes" id="UP000093352">
    <property type="component" value="Unassembled WGS sequence"/>
</dbReference>
<keyword evidence="3" id="KW-0520">NAD</keyword>
<keyword evidence="2" id="KW-0560">Oxidoreductase</keyword>
<dbReference type="Pfam" id="PF02826">
    <property type="entry name" value="2-Hacid_dh_C"/>
    <property type="match status" value="1"/>
</dbReference>
<dbReference type="InterPro" id="IPR050418">
    <property type="entry name" value="D-iso_2-hydroxyacid_DH_PdxB"/>
</dbReference>
<dbReference type="EMBL" id="MBEW02000001">
    <property type="protein sequence ID" value="RDY22167.1"/>
    <property type="molecule type" value="Genomic_DNA"/>
</dbReference>
<reference evidence="5 6" key="1">
    <citation type="journal article" date="2016" name="Genome Announc.">
        <title>Draft Genome Sequence of Criibacterium bergeronii gen. nov., sp. nov., Strain CCRI-22567T, Isolated from a Vaginal Sample from a Woman with Bacterial Vaginosis.</title>
        <authorList>
            <person name="Maheux A.F."/>
            <person name="Berube E."/>
            <person name="Boudreau D.K."/>
            <person name="Raymond F."/>
            <person name="Corbeil J."/>
            <person name="Roy P.H."/>
            <person name="Boissinot M."/>
            <person name="Omar R.F."/>
        </authorList>
    </citation>
    <scope>NUCLEOTIDE SEQUENCE [LARGE SCALE GENOMIC DNA]</scope>
    <source>
        <strain evidence="5 6">CCRI-22567</strain>
    </source>
</reference>
<name>A0A371INU9_9FIRM</name>
<sequence>MMKETAYIINTARGKIIVEQDLIDAVKEHKIKGAILDVIKTEPPKADDPMLSTKGILVTPHISHISNQSLKALKDYALSNQLSVLRGQEPRNPVV</sequence>
<feature type="domain" description="D-isomer specific 2-hydroxyacid dehydrogenase NAD-binding" evidence="4">
    <location>
        <begin position="1"/>
        <end position="63"/>
    </location>
</feature>
<dbReference type="InterPro" id="IPR029753">
    <property type="entry name" value="D-isomer_DH_CS"/>
</dbReference>
<dbReference type="PROSITE" id="PS00671">
    <property type="entry name" value="D_2_HYDROXYACID_DH_3"/>
    <property type="match status" value="1"/>
</dbReference>
<dbReference type="AlphaFoldDB" id="A0A371INU9"/>
<dbReference type="Gene3D" id="3.40.50.720">
    <property type="entry name" value="NAD(P)-binding Rossmann-like Domain"/>
    <property type="match status" value="2"/>
</dbReference>
<dbReference type="InterPro" id="IPR036291">
    <property type="entry name" value="NAD(P)-bd_dom_sf"/>
</dbReference>
<dbReference type="RefSeq" id="WP_094754327.1">
    <property type="nucleotide sequence ID" value="NZ_MBEW02000001.1"/>
</dbReference>
<dbReference type="PANTHER" id="PTHR43761:SF1">
    <property type="entry name" value="D-ISOMER SPECIFIC 2-HYDROXYACID DEHYDROGENASE CATALYTIC DOMAIN-CONTAINING PROTEIN-RELATED"/>
    <property type="match status" value="1"/>
</dbReference>
<evidence type="ECO:0000259" key="4">
    <source>
        <dbReference type="Pfam" id="PF02826"/>
    </source>
</evidence>
<evidence type="ECO:0000313" key="5">
    <source>
        <dbReference type="EMBL" id="RDY22167.1"/>
    </source>
</evidence>
<evidence type="ECO:0000256" key="3">
    <source>
        <dbReference type="ARBA" id="ARBA00023027"/>
    </source>
</evidence>
<evidence type="ECO:0000256" key="1">
    <source>
        <dbReference type="ARBA" id="ARBA00005854"/>
    </source>
</evidence>
<dbReference type="GO" id="GO:0051287">
    <property type="term" value="F:NAD binding"/>
    <property type="evidence" value="ECO:0007669"/>
    <property type="project" value="InterPro"/>
</dbReference>
<protein>
    <recommendedName>
        <fullName evidence="4">D-isomer specific 2-hydroxyacid dehydrogenase NAD-binding domain-containing protein</fullName>
    </recommendedName>
</protein>